<name>A0A1M5LHI6_9GAMM</name>
<dbReference type="Gene3D" id="1.10.940.10">
    <property type="entry name" value="NusB-like"/>
    <property type="match status" value="1"/>
</dbReference>
<comment type="catalytic activity">
    <reaction evidence="13">
        <text>cytidine(967) in 16S rRNA + S-adenosyl-L-methionine = 5-methylcytidine(967) in 16S rRNA + S-adenosyl-L-homocysteine + H(+)</text>
        <dbReference type="Rhea" id="RHEA:42748"/>
        <dbReference type="Rhea" id="RHEA-COMP:10219"/>
        <dbReference type="Rhea" id="RHEA-COMP:10220"/>
        <dbReference type="ChEBI" id="CHEBI:15378"/>
        <dbReference type="ChEBI" id="CHEBI:57856"/>
        <dbReference type="ChEBI" id="CHEBI:59789"/>
        <dbReference type="ChEBI" id="CHEBI:74483"/>
        <dbReference type="ChEBI" id="CHEBI:82748"/>
        <dbReference type="EC" id="2.1.1.176"/>
    </reaction>
</comment>
<evidence type="ECO:0000256" key="5">
    <source>
        <dbReference type="ARBA" id="ARBA00022490"/>
    </source>
</evidence>
<evidence type="ECO:0000256" key="9">
    <source>
        <dbReference type="ARBA" id="ARBA00022691"/>
    </source>
</evidence>
<evidence type="ECO:0000313" key="17">
    <source>
        <dbReference type="Proteomes" id="UP000199758"/>
    </source>
</evidence>
<dbReference type="GO" id="GO:0003723">
    <property type="term" value="F:RNA binding"/>
    <property type="evidence" value="ECO:0007669"/>
    <property type="project" value="UniProtKB-UniRule"/>
</dbReference>
<dbReference type="SUPFAM" id="SSF48013">
    <property type="entry name" value="NusB-like"/>
    <property type="match status" value="1"/>
</dbReference>
<evidence type="ECO:0000256" key="14">
    <source>
        <dbReference type="PROSITE-ProRule" id="PRU01023"/>
    </source>
</evidence>
<keyword evidence="17" id="KW-1185">Reference proteome</keyword>
<protein>
    <recommendedName>
        <fullName evidence="4">16S rRNA (cytosine(967)-C(5))-methyltransferase</fullName>
        <ecNumber evidence="4">2.1.1.176</ecNumber>
    </recommendedName>
    <alternativeName>
        <fullName evidence="11">16S rRNA m5C967 methyltransferase</fullName>
    </alternativeName>
    <alternativeName>
        <fullName evidence="12">rRNA (cytosine-C(5)-)-methyltransferase RsmB</fullName>
    </alternativeName>
</protein>
<evidence type="ECO:0000256" key="10">
    <source>
        <dbReference type="ARBA" id="ARBA00022884"/>
    </source>
</evidence>
<feature type="binding site" evidence="14">
    <location>
        <position position="330"/>
    </location>
    <ligand>
        <name>S-adenosyl-L-methionine</name>
        <dbReference type="ChEBI" id="CHEBI:59789"/>
    </ligand>
</feature>
<feature type="binding site" evidence="14">
    <location>
        <begin position="263"/>
        <end position="269"/>
    </location>
    <ligand>
        <name>S-adenosyl-L-methionine</name>
        <dbReference type="ChEBI" id="CHEBI:59789"/>
    </ligand>
</feature>
<comment type="similarity">
    <text evidence="3 14">Belongs to the class I-like SAM-binding methyltransferase superfamily. RsmB/NOP family.</text>
</comment>
<dbReference type="SUPFAM" id="SSF53335">
    <property type="entry name" value="S-adenosyl-L-methionine-dependent methyltransferases"/>
    <property type="match status" value="1"/>
</dbReference>
<dbReference type="GO" id="GO:0070475">
    <property type="term" value="P:rRNA base methylation"/>
    <property type="evidence" value="ECO:0007669"/>
    <property type="project" value="TreeGrafter"/>
</dbReference>
<evidence type="ECO:0000256" key="4">
    <source>
        <dbReference type="ARBA" id="ARBA00012140"/>
    </source>
</evidence>
<dbReference type="Gene3D" id="1.10.287.730">
    <property type="entry name" value="Helix hairpin bin"/>
    <property type="match status" value="1"/>
</dbReference>
<organism evidence="16 17">
    <name type="scientific">Hydrocarboniphaga daqingensis</name>
    <dbReference type="NCBI Taxonomy" id="490188"/>
    <lineage>
        <taxon>Bacteria</taxon>
        <taxon>Pseudomonadati</taxon>
        <taxon>Pseudomonadota</taxon>
        <taxon>Gammaproteobacteria</taxon>
        <taxon>Nevskiales</taxon>
        <taxon>Nevskiaceae</taxon>
        <taxon>Hydrocarboniphaga</taxon>
    </lineage>
</organism>
<dbReference type="GO" id="GO:0006355">
    <property type="term" value="P:regulation of DNA-templated transcription"/>
    <property type="evidence" value="ECO:0007669"/>
    <property type="project" value="InterPro"/>
</dbReference>
<dbReference type="GO" id="GO:0009383">
    <property type="term" value="F:rRNA (cytosine-C5-)-methyltransferase activity"/>
    <property type="evidence" value="ECO:0007669"/>
    <property type="project" value="TreeGrafter"/>
</dbReference>
<dbReference type="PRINTS" id="PR02008">
    <property type="entry name" value="RCMTFAMILY"/>
</dbReference>
<dbReference type="OrthoDB" id="9810297at2"/>
<dbReference type="InterPro" id="IPR018314">
    <property type="entry name" value="RsmB/NOL1/NOP2-like_CS"/>
</dbReference>
<evidence type="ECO:0000256" key="6">
    <source>
        <dbReference type="ARBA" id="ARBA00022552"/>
    </source>
</evidence>
<evidence type="ECO:0000256" key="12">
    <source>
        <dbReference type="ARBA" id="ARBA00031088"/>
    </source>
</evidence>
<evidence type="ECO:0000256" key="1">
    <source>
        <dbReference type="ARBA" id="ARBA00002724"/>
    </source>
</evidence>
<dbReference type="Pfam" id="PF01029">
    <property type="entry name" value="NusB"/>
    <property type="match status" value="1"/>
</dbReference>
<dbReference type="GO" id="GO:0005829">
    <property type="term" value="C:cytosol"/>
    <property type="evidence" value="ECO:0007669"/>
    <property type="project" value="TreeGrafter"/>
</dbReference>
<dbReference type="InterPro" id="IPR049560">
    <property type="entry name" value="MeTrfase_RsmB-F_NOP2_cat"/>
</dbReference>
<dbReference type="Proteomes" id="UP000199758">
    <property type="component" value="Unassembled WGS sequence"/>
</dbReference>
<dbReference type="NCBIfam" id="NF008149">
    <property type="entry name" value="PRK10901.1"/>
    <property type="match status" value="1"/>
</dbReference>
<dbReference type="InterPro" id="IPR035926">
    <property type="entry name" value="NusB-like_sf"/>
</dbReference>
<feature type="active site" description="Nucleophile" evidence="14">
    <location>
        <position position="383"/>
    </location>
</feature>
<evidence type="ECO:0000256" key="7">
    <source>
        <dbReference type="ARBA" id="ARBA00022603"/>
    </source>
</evidence>
<dbReference type="CDD" id="cd02440">
    <property type="entry name" value="AdoMet_MTases"/>
    <property type="match status" value="1"/>
</dbReference>
<evidence type="ECO:0000259" key="15">
    <source>
        <dbReference type="PROSITE" id="PS51686"/>
    </source>
</evidence>
<feature type="domain" description="SAM-dependent MTase RsmB/NOP-type" evidence="15">
    <location>
        <begin position="173"/>
        <end position="441"/>
    </location>
</feature>
<keyword evidence="5" id="KW-0963">Cytoplasm</keyword>
<keyword evidence="10 14" id="KW-0694">RNA-binding</keyword>
<keyword evidence="8 14" id="KW-0808">Transferase</keyword>
<keyword evidence="9 14" id="KW-0949">S-adenosyl-L-methionine</keyword>
<dbReference type="PROSITE" id="PS51686">
    <property type="entry name" value="SAM_MT_RSMB_NOP"/>
    <property type="match status" value="1"/>
</dbReference>
<dbReference type="EC" id="2.1.1.176" evidence="4"/>
<evidence type="ECO:0000313" key="16">
    <source>
        <dbReference type="EMBL" id="SHG64592.1"/>
    </source>
</evidence>
<comment type="function">
    <text evidence="1">Specifically methylates the cytosine at position 967 (m5C967) of 16S rRNA.</text>
</comment>
<dbReference type="PANTHER" id="PTHR22807">
    <property type="entry name" value="NOP2 YEAST -RELATED NOL1/NOP2/FMU SUN DOMAIN-CONTAINING"/>
    <property type="match status" value="1"/>
</dbReference>
<dbReference type="InterPro" id="IPR006027">
    <property type="entry name" value="NusB_RsmB_TIM44"/>
</dbReference>
<gene>
    <name evidence="16" type="ORF">SAMN04488068_0909</name>
</gene>
<comment type="subcellular location">
    <subcellularLocation>
        <location evidence="2">Cytoplasm</location>
    </subcellularLocation>
</comment>
<dbReference type="InterPro" id="IPR004573">
    <property type="entry name" value="rRNA_ssu_MeTfrase_B"/>
</dbReference>
<dbReference type="Gene3D" id="3.30.70.1170">
    <property type="entry name" value="Sun protein, domain 3"/>
    <property type="match status" value="1"/>
</dbReference>
<dbReference type="Gene3D" id="3.40.50.150">
    <property type="entry name" value="Vaccinia Virus protein VP39"/>
    <property type="match status" value="1"/>
</dbReference>
<dbReference type="InterPro" id="IPR001678">
    <property type="entry name" value="MeTrfase_RsmB-F_NOP2_dom"/>
</dbReference>
<feature type="binding site" evidence="14">
    <location>
        <position position="285"/>
    </location>
    <ligand>
        <name>S-adenosyl-L-methionine</name>
        <dbReference type="ChEBI" id="CHEBI:59789"/>
    </ligand>
</feature>
<evidence type="ECO:0000256" key="11">
    <source>
        <dbReference type="ARBA" id="ARBA00030399"/>
    </source>
</evidence>
<dbReference type="STRING" id="490188.SAMN04488068_0909"/>
<dbReference type="NCBIfam" id="TIGR00563">
    <property type="entry name" value="rsmB"/>
    <property type="match status" value="1"/>
</dbReference>
<dbReference type="InterPro" id="IPR054728">
    <property type="entry name" value="RsmB-like_ferredoxin"/>
</dbReference>
<keyword evidence="6" id="KW-0698">rRNA processing</keyword>
<dbReference type="FunFam" id="3.40.50.150:FF:000022">
    <property type="entry name" value="Ribosomal RNA small subunit methyltransferase B"/>
    <property type="match status" value="1"/>
</dbReference>
<evidence type="ECO:0000256" key="13">
    <source>
        <dbReference type="ARBA" id="ARBA00047283"/>
    </source>
</evidence>
<dbReference type="InterPro" id="IPR023267">
    <property type="entry name" value="RCMT"/>
</dbReference>
<evidence type="ECO:0000256" key="2">
    <source>
        <dbReference type="ARBA" id="ARBA00004496"/>
    </source>
</evidence>
<dbReference type="Pfam" id="PF01189">
    <property type="entry name" value="Methyltr_RsmB-F"/>
    <property type="match status" value="1"/>
</dbReference>
<dbReference type="RefSeq" id="WP_072894589.1">
    <property type="nucleotide sequence ID" value="NZ_FQWZ01000002.1"/>
</dbReference>
<dbReference type="Pfam" id="PF22458">
    <property type="entry name" value="RsmF-B_ferredox"/>
    <property type="match status" value="1"/>
</dbReference>
<dbReference type="PROSITE" id="PS01153">
    <property type="entry name" value="NOL1_NOP2_SUN"/>
    <property type="match status" value="1"/>
</dbReference>
<evidence type="ECO:0000256" key="8">
    <source>
        <dbReference type="ARBA" id="ARBA00022679"/>
    </source>
</evidence>
<keyword evidence="7 14" id="KW-0489">Methyltransferase</keyword>
<sequence length="446" mass="49342">MVWPTASDTAAPKPLNARALAARAIARVMAGDSLDDAIATARRQIAERDMPLIKSIAYGVLREHMQLKALAAQMLQKPMDREPEIMALIEVGLYQLRRMRIPPHAAVADTVEAVTQLDRPNLSGLVNALLRRYQREREALEAALPDDAPTRYSAPPWLVDMLRQDWPDHWESVLAAANEQAPLVLRVNRRKLDRDAYATKLRAAGLPAQIIDAAPDALVLESAVPVDQLPGFADGEVSVQDASAQLMTGLLDLHDGQRLLDACAAPGGKTTHALECADLDVLALDIAKARLPRIHENLQRLGLKAEVRVSDAGRPNTWWDGKPFDRILVDAPCSGTGVIRRHPDIRWLRRPEDIQRMADRQLRLLSALWPLLTPGGVMVYATCSVLAAEGEDVAKRFLMSQPDAKHDPIAQVGWGEARRHGRRIAPGGGFDGFYYVRFRKPARREV</sequence>
<dbReference type="InterPro" id="IPR029063">
    <property type="entry name" value="SAM-dependent_MTases_sf"/>
</dbReference>
<dbReference type="PANTHER" id="PTHR22807:SF61">
    <property type="entry name" value="NOL1_NOP2_SUN FAMILY PROTEIN _ ANTITERMINATION NUSB DOMAIN-CONTAINING PROTEIN"/>
    <property type="match status" value="1"/>
</dbReference>
<feature type="binding site" evidence="14">
    <location>
        <position position="311"/>
    </location>
    <ligand>
        <name>S-adenosyl-L-methionine</name>
        <dbReference type="ChEBI" id="CHEBI:59789"/>
    </ligand>
</feature>
<dbReference type="EMBL" id="FQWZ01000002">
    <property type="protein sequence ID" value="SHG64592.1"/>
    <property type="molecule type" value="Genomic_DNA"/>
</dbReference>
<accession>A0A1M5LHI6</accession>
<evidence type="ECO:0000256" key="3">
    <source>
        <dbReference type="ARBA" id="ARBA00007494"/>
    </source>
</evidence>
<proteinExistence type="inferred from homology"/>
<reference evidence="16 17" key="1">
    <citation type="submission" date="2016-11" db="EMBL/GenBank/DDBJ databases">
        <authorList>
            <person name="Jaros S."/>
            <person name="Januszkiewicz K."/>
            <person name="Wedrychowicz H."/>
        </authorList>
    </citation>
    <scope>NUCLEOTIDE SEQUENCE [LARGE SCALE GENOMIC DNA]</scope>
    <source>
        <strain evidence="16 17">CGMCC 1.7049</strain>
    </source>
</reference>
<dbReference type="AlphaFoldDB" id="A0A1M5LHI6"/>